<dbReference type="InterPro" id="IPR001498">
    <property type="entry name" value="Impact_N"/>
</dbReference>
<evidence type="ECO:0000259" key="2">
    <source>
        <dbReference type="Pfam" id="PF01205"/>
    </source>
</evidence>
<dbReference type="InterPro" id="IPR020568">
    <property type="entry name" value="Ribosomal_Su5_D2-typ_SF"/>
</dbReference>
<feature type="domain" description="UPF0029" evidence="3">
    <location>
        <begin position="168"/>
        <end position="223"/>
    </location>
</feature>
<sequence>MLRISEFYSFIEMEGGTMAGNQAEHVSQLGKYITIADKQNTWEQVIKKSRFIVNIARIANEEEAKQFIDDISLTHRKATHNVWAYLIGNRNEIQRYSDNGEPAGTAGVPILEVLKNNAIRDVAVVVTRYFGGIKLGAGGLVRAYAGTVVGGIEASGLIERIQRHEVNLKIAYKQFDPLKYWLEQKNYQILDTLFAADVTVTIAVADSEMTVFKQALTNEMAGQVQIELGGINWYEVPYINKVNAKTATLK</sequence>
<reference evidence="4 5" key="1">
    <citation type="submission" date="2009-04" db="EMBL/GenBank/DDBJ databases">
        <authorList>
            <person name="Qin X."/>
            <person name="Bachman B."/>
            <person name="Battles P."/>
            <person name="Bell A."/>
            <person name="Bess C."/>
            <person name="Bickham C."/>
            <person name="Chaboub L."/>
            <person name="Chen D."/>
            <person name="Coyle M."/>
            <person name="Deiros D.R."/>
            <person name="Dinh H."/>
            <person name="Forbes L."/>
            <person name="Fowler G."/>
            <person name="Francisco L."/>
            <person name="Fu Q."/>
            <person name="Gubbala S."/>
            <person name="Hale W."/>
            <person name="Han Y."/>
            <person name="Hemphill L."/>
            <person name="Highlander S.K."/>
            <person name="Hirani K."/>
            <person name="Hogues M."/>
            <person name="Jackson L."/>
            <person name="Jakkamsetti A."/>
            <person name="Javaid M."/>
            <person name="Jiang H."/>
            <person name="Korchina V."/>
            <person name="Kovar C."/>
            <person name="Lara F."/>
            <person name="Lee S."/>
            <person name="Mata R."/>
            <person name="Mathew T."/>
            <person name="Moen C."/>
            <person name="Morales K."/>
            <person name="Munidasa M."/>
            <person name="Nazareth L."/>
            <person name="Ngo R."/>
            <person name="Nguyen L."/>
            <person name="Okwuonu G."/>
            <person name="Ongeri F."/>
            <person name="Patil S."/>
            <person name="Petrosino J."/>
            <person name="Pham C."/>
            <person name="Pham P."/>
            <person name="Pu L.-L."/>
            <person name="Puazo M."/>
            <person name="Raj R."/>
            <person name="Reid J."/>
            <person name="Rouhana J."/>
            <person name="Saada N."/>
            <person name="Shang Y."/>
            <person name="Simmons D."/>
            <person name="Thornton R."/>
            <person name="Warren J."/>
            <person name="Weissenberger G."/>
            <person name="Zhang J."/>
            <person name="Zhang L."/>
            <person name="Zhou C."/>
            <person name="Zhu D."/>
            <person name="Muzny D."/>
            <person name="Worley K."/>
            <person name="Gibbs R."/>
        </authorList>
    </citation>
    <scope>NUCLEOTIDE SEQUENCE [LARGE SCALE GENOMIC DNA]</scope>
    <source>
        <strain evidence="4 5">ATCC 33313</strain>
    </source>
</reference>
<proteinExistence type="inferred from homology"/>
<dbReference type="PROSITE" id="PS00910">
    <property type="entry name" value="UPF0029"/>
    <property type="match status" value="1"/>
</dbReference>
<evidence type="ECO:0000259" key="3">
    <source>
        <dbReference type="Pfam" id="PF09186"/>
    </source>
</evidence>
<dbReference type="HOGENOM" id="CLU_083552_2_1_9"/>
<dbReference type="InterPro" id="IPR035647">
    <property type="entry name" value="EFG_III/V"/>
</dbReference>
<dbReference type="EMBL" id="ACKU01000012">
    <property type="protein sequence ID" value="EER74866.1"/>
    <property type="molecule type" value="Genomic_DNA"/>
</dbReference>
<dbReference type="GO" id="GO:0006446">
    <property type="term" value="P:regulation of translational initiation"/>
    <property type="evidence" value="ECO:0007669"/>
    <property type="project" value="TreeGrafter"/>
</dbReference>
<dbReference type="InterPro" id="IPR015269">
    <property type="entry name" value="UPF0029_Impact_C"/>
</dbReference>
<dbReference type="Gene3D" id="3.30.230.30">
    <property type="entry name" value="Impact, N-terminal domain"/>
    <property type="match status" value="1"/>
</dbReference>
<evidence type="ECO:0000313" key="5">
    <source>
        <dbReference type="Proteomes" id="UP000004528"/>
    </source>
</evidence>
<protein>
    <submittedName>
        <fullName evidence="4">YigZ family protein</fullName>
    </submittedName>
</protein>
<dbReference type="InterPro" id="IPR020569">
    <property type="entry name" value="UPF0029_Impact_CS"/>
</dbReference>
<dbReference type="PANTHER" id="PTHR16301:SF20">
    <property type="entry name" value="IMPACT FAMILY MEMBER YIGZ"/>
    <property type="match status" value="1"/>
</dbReference>
<dbReference type="NCBIfam" id="TIGR00257">
    <property type="entry name" value="IMPACT_YIGZ"/>
    <property type="match status" value="1"/>
</dbReference>
<dbReference type="SUPFAM" id="SSF54211">
    <property type="entry name" value="Ribosomal protein S5 domain 2-like"/>
    <property type="match status" value="1"/>
</dbReference>
<feature type="domain" description="Impact N-terminal" evidence="2">
    <location>
        <begin position="47"/>
        <end position="148"/>
    </location>
</feature>
<dbReference type="STRING" id="585506.HMPREF0877_0807"/>
<accession>C5RA12</accession>
<dbReference type="Proteomes" id="UP000004528">
    <property type="component" value="Unassembled WGS sequence"/>
</dbReference>
<dbReference type="Gene3D" id="3.30.70.240">
    <property type="match status" value="1"/>
</dbReference>
<keyword evidence="5" id="KW-1185">Reference proteome</keyword>
<evidence type="ECO:0000256" key="1">
    <source>
        <dbReference type="ARBA" id="ARBA00007665"/>
    </source>
</evidence>
<dbReference type="PANTHER" id="PTHR16301">
    <property type="entry name" value="IMPACT-RELATED"/>
    <property type="match status" value="1"/>
</dbReference>
<gene>
    <name evidence="4" type="primary">yvyE</name>
    <name evidence="4" type="ORF">HMPREF0877_0807</name>
</gene>
<comment type="caution">
    <text evidence="4">The sequence shown here is derived from an EMBL/GenBank/DDBJ whole genome shotgun (WGS) entry which is preliminary data.</text>
</comment>
<evidence type="ECO:0000313" key="4">
    <source>
        <dbReference type="EMBL" id="EER74866.1"/>
    </source>
</evidence>
<comment type="similarity">
    <text evidence="1">Belongs to the IMPACT family.</text>
</comment>
<dbReference type="InterPro" id="IPR023582">
    <property type="entry name" value="Impact"/>
</dbReference>
<dbReference type="AlphaFoldDB" id="C5RA12"/>
<dbReference type="Pfam" id="PF09186">
    <property type="entry name" value="DUF1949"/>
    <property type="match status" value="1"/>
</dbReference>
<dbReference type="Pfam" id="PF01205">
    <property type="entry name" value="Impact_N"/>
    <property type="match status" value="1"/>
</dbReference>
<dbReference type="eggNOG" id="COG1739">
    <property type="taxonomic scope" value="Bacteria"/>
</dbReference>
<dbReference type="SUPFAM" id="SSF54980">
    <property type="entry name" value="EF-G C-terminal domain-like"/>
    <property type="match status" value="1"/>
</dbReference>
<organism evidence="4 5">
    <name type="scientific">Weissella paramesenteroides ATCC 33313</name>
    <dbReference type="NCBI Taxonomy" id="585506"/>
    <lineage>
        <taxon>Bacteria</taxon>
        <taxon>Bacillati</taxon>
        <taxon>Bacillota</taxon>
        <taxon>Bacilli</taxon>
        <taxon>Lactobacillales</taxon>
        <taxon>Lactobacillaceae</taxon>
        <taxon>Weissella</taxon>
    </lineage>
</organism>
<name>C5RA12_WEIPA</name>
<dbReference type="InterPro" id="IPR036956">
    <property type="entry name" value="Impact_N_sf"/>
</dbReference>
<dbReference type="GO" id="GO:0005737">
    <property type="term" value="C:cytoplasm"/>
    <property type="evidence" value="ECO:0007669"/>
    <property type="project" value="TreeGrafter"/>
</dbReference>
<dbReference type="InterPro" id="IPR015796">
    <property type="entry name" value="Impact_YigZ-like"/>
</dbReference>